<reference evidence="2 3" key="1">
    <citation type="journal article" date="2018" name="Int. J. Syst. Evol. Microbiol.">
        <title>Zhouia spongiae sp. nov., isolated from a marine sponge.</title>
        <authorList>
            <person name="Zhuang L."/>
            <person name="Lin B."/>
            <person name="Qin F."/>
            <person name="Luo L."/>
        </authorList>
    </citation>
    <scope>NUCLEOTIDE SEQUENCE [LARGE SCALE GENOMIC DNA]</scope>
    <source>
        <strain evidence="2 3">HN-Y44</strain>
    </source>
</reference>
<evidence type="ECO:0000256" key="1">
    <source>
        <dbReference type="SAM" id="Coils"/>
    </source>
</evidence>
<dbReference type="RefSeq" id="WP_242937634.1">
    <property type="nucleotide sequence ID" value="NZ_CP094326.1"/>
</dbReference>
<evidence type="ECO:0000313" key="2">
    <source>
        <dbReference type="EMBL" id="UNY99234.1"/>
    </source>
</evidence>
<name>A0ABY3YNX2_9FLAO</name>
<organism evidence="2 3">
    <name type="scientific">Zhouia spongiae</name>
    <dbReference type="NCBI Taxonomy" id="2202721"/>
    <lineage>
        <taxon>Bacteria</taxon>
        <taxon>Pseudomonadati</taxon>
        <taxon>Bacteroidota</taxon>
        <taxon>Flavobacteriia</taxon>
        <taxon>Flavobacteriales</taxon>
        <taxon>Flavobacteriaceae</taxon>
        <taxon>Zhouia</taxon>
    </lineage>
</organism>
<accession>A0ABY3YNX2</accession>
<dbReference type="PROSITE" id="PS51257">
    <property type="entry name" value="PROKAR_LIPOPROTEIN"/>
    <property type="match status" value="1"/>
</dbReference>
<dbReference type="Proteomes" id="UP000829476">
    <property type="component" value="Chromosome"/>
</dbReference>
<dbReference type="EMBL" id="CP094326">
    <property type="protein sequence ID" value="UNY99234.1"/>
    <property type="molecule type" value="Genomic_DNA"/>
</dbReference>
<keyword evidence="3" id="KW-1185">Reference proteome</keyword>
<proteinExistence type="predicted"/>
<sequence length="63" mass="6790">MKKILLGLVLLMGLSVVTVSCKEKSNKEKVEEAIDEVGDAVEEAADEAGDAIEEVKEEVDNNN</sequence>
<protein>
    <recommendedName>
        <fullName evidence="4">YtxH domain-containing protein</fullName>
    </recommendedName>
</protein>
<evidence type="ECO:0008006" key="4">
    <source>
        <dbReference type="Google" id="ProtNLM"/>
    </source>
</evidence>
<keyword evidence="1" id="KW-0175">Coiled coil</keyword>
<feature type="coiled-coil region" evidence="1">
    <location>
        <begin position="27"/>
        <end position="61"/>
    </location>
</feature>
<gene>
    <name evidence="2" type="ORF">MQE36_02550</name>
</gene>
<evidence type="ECO:0000313" key="3">
    <source>
        <dbReference type="Proteomes" id="UP000829476"/>
    </source>
</evidence>